<dbReference type="AlphaFoldDB" id="A0A1Y3B776"/>
<accession>A0A1Y3B776</accession>
<gene>
    <name evidence="1" type="ORF">BLA29_015476</name>
</gene>
<evidence type="ECO:0000313" key="2">
    <source>
        <dbReference type="Proteomes" id="UP000194236"/>
    </source>
</evidence>
<dbReference type="EMBL" id="MUJZ01036272">
    <property type="protein sequence ID" value="OTF76689.1"/>
    <property type="molecule type" value="Genomic_DNA"/>
</dbReference>
<keyword evidence="2" id="KW-1185">Reference proteome</keyword>
<comment type="caution">
    <text evidence="1">The sequence shown here is derived from an EMBL/GenBank/DDBJ whole genome shotgun (WGS) entry which is preliminary data.</text>
</comment>
<protein>
    <submittedName>
        <fullName evidence="1">Uncharacterized protein</fullName>
    </submittedName>
</protein>
<reference evidence="1 2" key="1">
    <citation type="submission" date="2017-03" db="EMBL/GenBank/DDBJ databases">
        <title>Genome Survey of Euroglyphus maynei.</title>
        <authorList>
            <person name="Arlian L.G."/>
            <person name="Morgan M.S."/>
            <person name="Rider S.D."/>
        </authorList>
    </citation>
    <scope>NUCLEOTIDE SEQUENCE [LARGE SCALE GENOMIC DNA]</scope>
    <source>
        <strain evidence="1">Arlian Lab</strain>
        <tissue evidence="1">Whole body</tissue>
    </source>
</reference>
<feature type="non-terminal residue" evidence="1">
    <location>
        <position position="71"/>
    </location>
</feature>
<organism evidence="1 2">
    <name type="scientific">Euroglyphus maynei</name>
    <name type="common">Mayne's house dust mite</name>
    <dbReference type="NCBI Taxonomy" id="6958"/>
    <lineage>
        <taxon>Eukaryota</taxon>
        <taxon>Metazoa</taxon>
        <taxon>Ecdysozoa</taxon>
        <taxon>Arthropoda</taxon>
        <taxon>Chelicerata</taxon>
        <taxon>Arachnida</taxon>
        <taxon>Acari</taxon>
        <taxon>Acariformes</taxon>
        <taxon>Sarcoptiformes</taxon>
        <taxon>Astigmata</taxon>
        <taxon>Psoroptidia</taxon>
        <taxon>Analgoidea</taxon>
        <taxon>Pyroglyphidae</taxon>
        <taxon>Pyroglyphinae</taxon>
        <taxon>Euroglyphus</taxon>
    </lineage>
</organism>
<sequence length="71" mass="8462">MVRDRFPMFPFLVLIHLRQVQTVLAMMALFLGQMLPFLELSCQHRIHLVHGQTVHDLIQMFPFLVPKHRLQ</sequence>
<name>A0A1Y3B776_EURMA</name>
<evidence type="ECO:0000313" key="1">
    <source>
        <dbReference type="EMBL" id="OTF76689.1"/>
    </source>
</evidence>
<dbReference type="Proteomes" id="UP000194236">
    <property type="component" value="Unassembled WGS sequence"/>
</dbReference>
<proteinExistence type="predicted"/>